<feature type="region of interest" description="Disordered" evidence="1">
    <location>
        <begin position="1"/>
        <end position="51"/>
    </location>
</feature>
<evidence type="ECO:0000313" key="3">
    <source>
        <dbReference type="Proteomes" id="UP001066276"/>
    </source>
</evidence>
<dbReference type="AlphaFoldDB" id="A0AAV7N7J9"/>
<name>A0AAV7N7J9_PLEWA</name>
<protein>
    <submittedName>
        <fullName evidence="2">Uncharacterized protein</fullName>
    </submittedName>
</protein>
<gene>
    <name evidence="2" type="ORF">NDU88_008813</name>
</gene>
<dbReference type="Proteomes" id="UP001066276">
    <property type="component" value="Chromosome 9"/>
</dbReference>
<dbReference type="EMBL" id="JANPWB010000013">
    <property type="protein sequence ID" value="KAJ1111491.1"/>
    <property type="molecule type" value="Genomic_DNA"/>
</dbReference>
<evidence type="ECO:0000256" key="1">
    <source>
        <dbReference type="SAM" id="MobiDB-lite"/>
    </source>
</evidence>
<evidence type="ECO:0000313" key="2">
    <source>
        <dbReference type="EMBL" id="KAJ1111491.1"/>
    </source>
</evidence>
<comment type="caution">
    <text evidence="2">The sequence shown here is derived from an EMBL/GenBank/DDBJ whole genome shotgun (WGS) entry which is preliminary data.</text>
</comment>
<keyword evidence="3" id="KW-1185">Reference proteome</keyword>
<sequence>MPPSAGDEVSGALACPPTRSSNLASTGEPRTIRSAVRPEGPPVPCAPAHAPDCGMWGPQPESHSRSPCASPSHLCSLPHPQHERPVGAPRRNRIPAMPRGSPVARRGPRLPVWPCHSLLAISGQMILSTHHSQGQARHGLSALGLQRLQRLQRTTWPFLVHRRGGERRVSRPPLQLEAQTVTFKASQQLPEDIIPHVDEGSLLQCTF</sequence>
<accession>A0AAV7N7J9</accession>
<organism evidence="2 3">
    <name type="scientific">Pleurodeles waltl</name>
    <name type="common">Iberian ribbed newt</name>
    <dbReference type="NCBI Taxonomy" id="8319"/>
    <lineage>
        <taxon>Eukaryota</taxon>
        <taxon>Metazoa</taxon>
        <taxon>Chordata</taxon>
        <taxon>Craniata</taxon>
        <taxon>Vertebrata</taxon>
        <taxon>Euteleostomi</taxon>
        <taxon>Amphibia</taxon>
        <taxon>Batrachia</taxon>
        <taxon>Caudata</taxon>
        <taxon>Salamandroidea</taxon>
        <taxon>Salamandridae</taxon>
        <taxon>Pleurodelinae</taxon>
        <taxon>Pleurodeles</taxon>
    </lineage>
</organism>
<feature type="region of interest" description="Disordered" evidence="1">
    <location>
        <begin position="79"/>
        <end position="105"/>
    </location>
</feature>
<proteinExistence type="predicted"/>
<reference evidence="2" key="1">
    <citation type="journal article" date="2022" name="bioRxiv">
        <title>Sequencing and chromosome-scale assembly of the giantPleurodeles waltlgenome.</title>
        <authorList>
            <person name="Brown T."/>
            <person name="Elewa A."/>
            <person name="Iarovenko S."/>
            <person name="Subramanian E."/>
            <person name="Araus A.J."/>
            <person name="Petzold A."/>
            <person name="Susuki M."/>
            <person name="Suzuki K.-i.T."/>
            <person name="Hayashi T."/>
            <person name="Toyoda A."/>
            <person name="Oliveira C."/>
            <person name="Osipova E."/>
            <person name="Leigh N.D."/>
            <person name="Simon A."/>
            <person name="Yun M.H."/>
        </authorList>
    </citation>
    <scope>NUCLEOTIDE SEQUENCE</scope>
    <source>
        <strain evidence="2">20211129_DDA</strain>
        <tissue evidence="2">Liver</tissue>
    </source>
</reference>